<feature type="repeat" description="PPR" evidence="2">
    <location>
        <begin position="189"/>
        <end position="223"/>
    </location>
</feature>
<dbReference type="NCBIfam" id="TIGR00756">
    <property type="entry name" value="PPR"/>
    <property type="match status" value="5"/>
</dbReference>
<dbReference type="InterPro" id="IPR046960">
    <property type="entry name" value="PPR_At4g14850-like_plant"/>
</dbReference>
<evidence type="ECO:0000256" key="2">
    <source>
        <dbReference type="PROSITE-ProRule" id="PRU00708"/>
    </source>
</evidence>
<dbReference type="PANTHER" id="PTHR47926">
    <property type="entry name" value="PENTATRICOPEPTIDE REPEAT-CONTAINING PROTEIN"/>
    <property type="match status" value="1"/>
</dbReference>
<dbReference type="InterPro" id="IPR011990">
    <property type="entry name" value="TPR-like_helical_dom_sf"/>
</dbReference>
<keyword evidence="1" id="KW-0677">Repeat</keyword>
<evidence type="ECO:0000313" key="4">
    <source>
        <dbReference type="Proteomes" id="UP001634007"/>
    </source>
</evidence>
<keyword evidence="4" id="KW-1185">Reference proteome</keyword>
<dbReference type="AlphaFoldDB" id="A0ABD3LAQ7"/>
<evidence type="ECO:0000313" key="3">
    <source>
        <dbReference type="EMBL" id="KAL3748512.1"/>
    </source>
</evidence>
<accession>A0ABD3LAQ7</accession>
<evidence type="ECO:0000256" key="1">
    <source>
        <dbReference type="ARBA" id="ARBA00022737"/>
    </source>
</evidence>
<dbReference type="FunFam" id="1.25.40.10:FF:000348">
    <property type="entry name" value="Pentatricopeptide repeat-containing protein chloroplastic"/>
    <property type="match status" value="1"/>
</dbReference>
<protein>
    <recommendedName>
        <fullName evidence="5">Pentatricopeptide repeat-containing protein</fullName>
    </recommendedName>
</protein>
<evidence type="ECO:0008006" key="5">
    <source>
        <dbReference type="Google" id="ProtNLM"/>
    </source>
</evidence>
<dbReference type="InterPro" id="IPR002885">
    <property type="entry name" value="PPR_rpt"/>
</dbReference>
<dbReference type="FunFam" id="1.25.40.10:FF:000184">
    <property type="entry name" value="Pentatricopeptide repeat-containing protein, chloroplastic"/>
    <property type="match status" value="1"/>
</dbReference>
<dbReference type="InterPro" id="IPR046848">
    <property type="entry name" value="E_motif"/>
</dbReference>
<feature type="repeat" description="PPR" evidence="2">
    <location>
        <begin position="294"/>
        <end position="328"/>
    </location>
</feature>
<dbReference type="PANTHER" id="PTHR47926:SF526">
    <property type="entry name" value="PENTACOTRIPEPTIDE-REPEAT REGION OF PRORP DOMAIN-CONTAINING PROTEIN"/>
    <property type="match status" value="1"/>
</dbReference>
<name>A0ABD3LAQ7_EUCGL</name>
<dbReference type="Pfam" id="PF20431">
    <property type="entry name" value="E_motif"/>
    <property type="match status" value="1"/>
</dbReference>
<gene>
    <name evidence="3" type="ORF">ACJRO7_009709</name>
</gene>
<dbReference type="PROSITE" id="PS51375">
    <property type="entry name" value="PPR"/>
    <property type="match status" value="4"/>
</dbReference>
<dbReference type="Proteomes" id="UP001634007">
    <property type="component" value="Unassembled WGS sequence"/>
</dbReference>
<dbReference type="EMBL" id="JBJKBG010000002">
    <property type="protein sequence ID" value="KAL3748512.1"/>
    <property type="molecule type" value="Genomic_DNA"/>
</dbReference>
<organism evidence="3 4">
    <name type="scientific">Eucalyptus globulus</name>
    <name type="common">Tasmanian blue gum</name>
    <dbReference type="NCBI Taxonomy" id="34317"/>
    <lineage>
        <taxon>Eukaryota</taxon>
        <taxon>Viridiplantae</taxon>
        <taxon>Streptophyta</taxon>
        <taxon>Embryophyta</taxon>
        <taxon>Tracheophyta</taxon>
        <taxon>Spermatophyta</taxon>
        <taxon>Magnoliopsida</taxon>
        <taxon>eudicotyledons</taxon>
        <taxon>Gunneridae</taxon>
        <taxon>Pentapetalae</taxon>
        <taxon>rosids</taxon>
        <taxon>malvids</taxon>
        <taxon>Myrtales</taxon>
        <taxon>Myrtaceae</taxon>
        <taxon>Myrtoideae</taxon>
        <taxon>Eucalypteae</taxon>
        <taxon>Eucalyptus</taxon>
    </lineage>
</organism>
<dbReference type="Pfam" id="PF01535">
    <property type="entry name" value="PPR"/>
    <property type="match status" value="7"/>
</dbReference>
<feature type="repeat" description="PPR" evidence="2">
    <location>
        <begin position="120"/>
        <end position="154"/>
    </location>
</feature>
<dbReference type="Gene3D" id="1.25.40.10">
    <property type="entry name" value="Tetratricopeptide repeat domain"/>
    <property type="match status" value="3"/>
</dbReference>
<proteinExistence type="predicted"/>
<reference evidence="3 4" key="1">
    <citation type="submission" date="2024-11" db="EMBL/GenBank/DDBJ databases">
        <title>Chromosome-level genome assembly of Eucalyptus globulus Labill. provides insights into its genome evolution.</title>
        <authorList>
            <person name="Li X."/>
        </authorList>
    </citation>
    <scope>NUCLEOTIDE SEQUENCE [LARGE SCALE GENOMIC DNA]</scope>
    <source>
        <strain evidence="3">CL2024</strain>
        <tissue evidence="3">Fresh tender leaves</tissue>
    </source>
</reference>
<comment type="caution">
    <text evidence="3">The sequence shown here is derived from an EMBL/GenBank/DDBJ whole genome shotgun (WGS) entry which is preliminary data.</text>
</comment>
<feature type="repeat" description="PPR" evidence="2">
    <location>
        <begin position="363"/>
        <end position="393"/>
    </location>
</feature>
<sequence length="560" mass="61805">MFVEPALPAYPRTSRPRQQHLFSLLRSPRAAAAPRTLAQIHAQLVVNGYAATNSLLAHLLAGYVGAGLLAHAARAFAGAPDPRSTSVWNQMIRGHGRGPAPRASVECFARMVARGDAVPDGYTYSHLLTACVRSGLFGEGLQVHGRVVRDGYAANPFVGANLVNLYAMGGGERGMEDARRVFDDMGERNLVCWNSLLAGYVRRGDMDGARRMFDEMRETNVVSWTIMVAGYARNGMCRQALSVFNEMRRLRVELDQVALVAALSACSELGNLKLGRWIHSYVMEKICARNQQLSVTLNNAIIHMYASCGSIDEAYEVFRNMPRRSTASWTTIIIGFAKQGLADEALATFHMMLSIGEPEAQPDELTYIGVLSACSHAGYVDEGRRVFKSMSASQRIIPRIEHYGCMVDLLSRAGYLEEACRLIESMPMEPNEAVWGALLGGCRIHKNPEIASLVAQRLAVELDPDRAAGYFLLLLETYRTSNRWTDVNDIRQKMIDIGAKKPAPGRSWVEINGAIHDFVAGDRSHKRTFFIHEMLRKVKVQAELGGDQPDALDEELCAAS</sequence>